<keyword evidence="1" id="KW-0812">Transmembrane</keyword>
<comment type="caution">
    <text evidence="3">The sequence shown here is derived from an EMBL/GenBank/DDBJ whole genome shotgun (WGS) entry which is preliminary data.</text>
</comment>
<dbReference type="EMBL" id="JAAZBX010000002">
    <property type="protein sequence ID" value="NLD25241.1"/>
    <property type="molecule type" value="Genomic_DNA"/>
</dbReference>
<dbReference type="NCBIfam" id="NF045849">
    <property type="entry name" value="ICE_MMCAP2_0565"/>
    <property type="match status" value="1"/>
</dbReference>
<dbReference type="Proteomes" id="UP000545876">
    <property type="component" value="Unassembled WGS sequence"/>
</dbReference>
<gene>
    <name evidence="3" type="ORF">GX656_01190</name>
</gene>
<keyword evidence="2" id="KW-0732">Signal</keyword>
<evidence type="ECO:0000256" key="1">
    <source>
        <dbReference type="SAM" id="Phobius"/>
    </source>
</evidence>
<reference evidence="3 4" key="1">
    <citation type="journal article" date="2020" name="Biotechnol. Biofuels">
        <title>New insights from the biogas microbiome by comprehensive genome-resolved metagenomics of nearly 1600 species originating from multiple anaerobic digesters.</title>
        <authorList>
            <person name="Campanaro S."/>
            <person name="Treu L."/>
            <person name="Rodriguez-R L.M."/>
            <person name="Kovalovszki A."/>
            <person name="Ziels R.M."/>
            <person name="Maus I."/>
            <person name="Zhu X."/>
            <person name="Kougias P.G."/>
            <person name="Basile A."/>
            <person name="Luo G."/>
            <person name="Schluter A."/>
            <person name="Konstantinidis K.T."/>
            <person name="Angelidaki I."/>
        </authorList>
    </citation>
    <scope>NUCLEOTIDE SEQUENCE [LARGE SCALE GENOMIC DNA]</scope>
    <source>
        <strain evidence="3">AS06rmzACSIP_65</strain>
    </source>
</reference>
<protein>
    <submittedName>
        <fullName evidence="3">Uncharacterized protein</fullName>
    </submittedName>
</protein>
<feature type="chain" id="PRO_5032509892" evidence="2">
    <location>
        <begin position="24"/>
        <end position="116"/>
    </location>
</feature>
<dbReference type="Pfam" id="PF18895">
    <property type="entry name" value="T4SS_pilin"/>
    <property type="match status" value="1"/>
</dbReference>
<feature type="signal peptide" evidence="2">
    <location>
        <begin position="1"/>
        <end position="23"/>
    </location>
</feature>
<evidence type="ECO:0000256" key="2">
    <source>
        <dbReference type="SAM" id="SignalP"/>
    </source>
</evidence>
<evidence type="ECO:0000313" key="4">
    <source>
        <dbReference type="Proteomes" id="UP000545876"/>
    </source>
</evidence>
<keyword evidence="1" id="KW-0472">Membrane</keyword>
<dbReference type="AlphaFoldDB" id="A0A847D0P5"/>
<feature type="transmembrane region" description="Helical" evidence="1">
    <location>
        <begin position="86"/>
        <end position="106"/>
    </location>
</feature>
<name>A0A847D0P5_9BACT</name>
<keyword evidence="1" id="KW-1133">Transmembrane helix</keyword>
<feature type="transmembrane region" description="Helical" evidence="1">
    <location>
        <begin position="47"/>
        <end position="65"/>
    </location>
</feature>
<evidence type="ECO:0000313" key="3">
    <source>
        <dbReference type="EMBL" id="NLD25241.1"/>
    </source>
</evidence>
<proteinExistence type="predicted"/>
<accession>A0A847D0P5</accession>
<dbReference type="InterPro" id="IPR043993">
    <property type="entry name" value="T4SS_pilin"/>
</dbReference>
<sequence>MKISKLSVAPIYLAMANATAVYADASGFLPDDQTGGKTLPGIIQTVLNFAIGFAVVVCVAILIFAGYSYMTANGDENKIKKATTSLTWAIIGLVVCFVAILLVRFVGEKIGIGFGV</sequence>
<organism evidence="3 4">
    <name type="scientific">Candidatus Dojkabacteria bacterium</name>
    <dbReference type="NCBI Taxonomy" id="2099670"/>
    <lineage>
        <taxon>Bacteria</taxon>
        <taxon>Candidatus Dojkabacteria</taxon>
    </lineage>
</organism>